<proteinExistence type="predicted"/>
<evidence type="ECO:0000256" key="1">
    <source>
        <dbReference type="SAM" id="Phobius"/>
    </source>
</evidence>
<keyword evidence="1" id="KW-1133">Transmembrane helix</keyword>
<evidence type="ECO:0000313" key="2">
    <source>
        <dbReference type="EMBL" id="TWU43612.1"/>
    </source>
</evidence>
<gene>
    <name evidence="2" type="ORF">Poly51_62670</name>
</gene>
<protein>
    <submittedName>
        <fullName evidence="2">Uncharacterized protein</fullName>
    </submittedName>
</protein>
<sequence length="130" mass="14542">MKRLRINLFTLIVFPTLLVAANCVALSWLQYENVGYFTRDSAGVNVGVTSDLRLTGWPFAYNVAFINAHDKNGKSLLSTSNAFTHQHIHWHFLLADIIIATIAASLVYLAFHPMRSAISKFYTPRSSADP</sequence>
<organism evidence="2 3">
    <name type="scientific">Rubripirellula tenax</name>
    <dbReference type="NCBI Taxonomy" id="2528015"/>
    <lineage>
        <taxon>Bacteria</taxon>
        <taxon>Pseudomonadati</taxon>
        <taxon>Planctomycetota</taxon>
        <taxon>Planctomycetia</taxon>
        <taxon>Pirellulales</taxon>
        <taxon>Pirellulaceae</taxon>
        <taxon>Rubripirellula</taxon>
    </lineage>
</organism>
<evidence type="ECO:0000313" key="3">
    <source>
        <dbReference type="Proteomes" id="UP000318288"/>
    </source>
</evidence>
<dbReference type="Proteomes" id="UP000318288">
    <property type="component" value="Unassembled WGS sequence"/>
</dbReference>
<keyword evidence="1" id="KW-0472">Membrane</keyword>
<dbReference type="AlphaFoldDB" id="A0A5C6E3Y2"/>
<keyword evidence="3" id="KW-1185">Reference proteome</keyword>
<dbReference type="EMBL" id="SJPW01000017">
    <property type="protein sequence ID" value="TWU43612.1"/>
    <property type="molecule type" value="Genomic_DNA"/>
</dbReference>
<accession>A0A5C6E3Y2</accession>
<feature type="transmembrane region" description="Helical" evidence="1">
    <location>
        <begin position="88"/>
        <end position="111"/>
    </location>
</feature>
<keyword evidence="1" id="KW-0812">Transmembrane</keyword>
<comment type="caution">
    <text evidence="2">The sequence shown here is derived from an EMBL/GenBank/DDBJ whole genome shotgun (WGS) entry which is preliminary data.</text>
</comment>
<reference evidence="2 3" key="1">
    <citation type="submission" date="2019-02" db="EMBL/GenBank/DDBJ databases">
        <title>Deep-cultivation of Planctomycetes and their phenomic and genomic characterization uncovers novel biology.</title>
        <authorList>
            <person name="Wiegand S."/>
            <person name="Jogler M."/>
            <person name="Boedeker C."/>
            <person name="Pinto D."/>
            <person name="Vollmers J."/>
            <person name="Rivas-Marin E."/>
            <person name="Kohn T."/>
            <person name="Peeters S.H."/>
            <person name="Heuer A."/>
            <person name="Rast P."/>
            <person name="Oberbeckmann S."/>
            <person name="Bunk B."/>
            <person name="Jeske O."/>
            <person name="Meyerdierks A."/>
            <person name="Storesund J.E."/>
            <person name="Kallscheuer N."/>
            <person name="Luecker S."/>
            <person name="Lage O.M."/>
            <person name="Pohl T."/>
            <person name="Merkel B.J."/>
            <person name="Hornburger P."/>
            <person name="Mueller R.-W."/>
            <person name="Bruemmer F."/>
            <person name="Labrenz M."/>
            <person name="Spormann A.M."/>
            <person name="Op Den Camp H."/>
            <person name="Overmann J."/>
            <person name="Amann R."/>
            <person name="Jetten M.S.M."/>
            <person name="Mascher T."/>
            <person name="Medema M.H."/>
            <person name="Devos D.P."/>
            <person name="Kaster A.-K."/>
            <person name="Ovreas L."/>
            <person name="Rohde M."/>
            <person name="Galperin M.Y."/>
            <person name="Jogler C."/>
        </authorList>
    </citation>
    <scope>NUCLEOTIDE SEQUENCE [LARGE SCALE GENOMIC DNA]</scope>
    <source>
        <strain evidence="2 3">Poly51</strain>
    </source>
</reference>
<name>A0A5C6E3Y2_9BACT</name>